<keyword evidence="2" id="KW-1185">Reference proteome</keyword>
<protein>
    <submittedName>
        <fullName evidence="1">Uncharacterized protein</fullName>
    </submittedName>
</protein>
<proteinExistence type="predicted"/>
<dbReference type="AlphaFoldDB" id="A0AAP0DYP9"/>
<comment type="caution">
    <text evidence="1">The sequence shown here is derived from an EMBL/GenBank/DDBJ whole genome shotgun (WGS) entry which is preliminary data.</text>
</comment>
<dbReference type="Proteomes" id="UP001419268">
    <property type="component" value="Unassembled WGS sequence"/>
</dbReference>
<reference evidence="1 2" key="1">
    <citation type="submission" date="2024-01" db="EMBL/GenBank/DDBJ databases">
        <title>Genome assemblies of Stephania.</title>
        <authorList>
            <person name="Yang L."/>
        </authorList>
    </citation>
    <scope>NUCLEOTIDE SEQUENCE [LARGE SCALE GENOMIC DNA]</scope>
    <source>
        <strain evidence="1">JXDWG</strain>
        <tissue evidence="1">Leaf</tissue>
    </source>
</reference>
<sequence length="82" mass="9190">MAHLEMRAETRDLGLQVSLVARPMSRYLVTSSELPSDTAPTFATWDADEETRFWLGCPSQLMRISGGFGDYITLGYKSISTR</sequence>
<evidence type="ECO:0000313" key="1">
    <source>
        <dbReference type="EMBL" id="KAK9083471.1"/>
    </source>
</evidence>
<organism evidence="1 2">
    <name type="scientific">Stephania cephalantha</name>
    <dbReference type="NCBI Taxonomy" id="152367"/>
    <lineage>
        <taxon>Eukaryota</taxon>
        <taxon>Viridiplantae</taxon>
        <taxon>Streptophyta</taxon>
        <taxon>Embryophyta</taxon>
        <taxon>Tracheophyta</taxon>
        <taxon>Spermatophyta</taxon>
        <taxon>Magnoliopsida</taxon>
        <taxon>Ranunculales</taxon>
        <taxon>Menispermaceae</taxon>
        <taxon>Menispermoideae</taxon>
        <taxon>Cissampelideae</taxon>
        <taxon>Stephania</taxon>
    </lineage>
</organism>
<dbReference type="EMBL" id="JBBNAG010000013">
    <property type="protein sequence ID" value="KAK9083471.1"/>
    <property type="molecule type" value="Genomic_DNA"/>
</dbReference>
<gene>
    <name evidence="1" type="ORF">Scep_029942</name>
</gene>
<evidence type="ECO:0000313" key="2">
    <source>
        <dbReference type="Proteomes" id="UP001419268"/>
    </source>
</evidence>
<name>A0AAP0DYP9_9MAGN</name>
<accession>A0AAP0DYP9</accession>